<evidence type="ECO:0000313" key="3">
    <source>
        <dbReference type="Proteomes" id="UP000290243"/>
    </source>
</evidence>
<accession>A0A449B3U4</accession>
<dbReference type="PROSITE" id="PS50126">
    <property type="entry name" value="S1"/>
    <property type="match status" value="1"/>
</dbReference>
<dbReference type="Gene3D" id="2.40.50.140">
    <property type="entry name" value="Nucleic acid-binding proteins"/>
    <property type="match status" value="1"/>
</dbReference>
<dbReference type="Proteomes" id="UP000290243">
    <property type="component" value="Chromosome"/>
</dbReference>
<proteinExistence type="predicted"/>
<name>A0A449B3U4_9BACT</name>
<dbReference type="RefSeq" id="WP_129646231.1">
    <property type="nucleotide sequence ID" value="NZ_LR215037.1"/>
</dbReference>
<gene>
    <name evidence="2" type="primary">rpsA</name>
    <name evidence="2" type="ORF">NCTC10168_00191</name>
</gene>
<sequence length="113" mass="13220">MIKKGDILYGLVKSISEHGIVVKTFNNIRFFIPVSLITDFKRNNINSFFEEGQKINFIVENIDQDQQSGIGNFKLNHPLYFRAPYKNNIKETKNGFNNLKKEIDEFIKNYQGE</sequence>
<dbReference type="KEGG" id="mmau:NCTC10168_00191"/>
<keyword evidence="2" id="KW-0687">Ribonucleoprotein</keyword>
<keyword evidence="2" id="KW-0689">Ribosomal protein</keyword>
<dbReference type="AlphaFoldDB" id="A0A449B3U4"/>
<dbReference type="InterPro" id="IPR003029">
    <property type="entry name" value="S1_domain"/>
</dbReference>
<reference evidence="2 3" key="1">
    <citation type="submission" date="2019-01" db="EMBL/GenBank/DDBJ databases">
        <authorList>
            <consortium name="Pathogen Informatics"/>
        </authorList>
    </citation>
    <scope>NUCLEOTIDE SEQUENCE [LARGE SCALE GENOMIC DNA]</scope>
    <source>
        <strain evidence="2 3">NCTC10168</strain>
    </source>
</reference>
<dbReference type="SMART" id="SM00316">
    <property type="entry name" value="S1"/>
    <property type="match status" value="1"/>
</dbReference>
<dbReference type="Pfam" id="PF00575">
    <property type="entry name" value="S1"/>
    <property type="match status" value="1"/>
</dbReference>
<feature type="domain" description="S1 motif" evidence="1">
    <location>
        <begin position="5"/>
        <end position="78"/>
    </location>
</feature>
<dbReference type="EMBL" id="LR215037">
    <property type="protein sequence ID" value="VEU75274.1"/>
    <property type="molecule type" value="Genomic_DNA"/>
</dbReference>
<evidence type="ECO:0000259" key="1">
    <source>
        <dbReference type="PROSITE" id="PS50126"/>
    </source>
</evidence>
<dbReference type="CDD" id="cd00164">
    <property type="entry name" value="S1_like"/>
    <property type="match status" value="1"/>
</dbReference>
<dbReference type="GO" id="GO:0003676">
    <property type="term" value="F:nucleic acid binding"/>
    <property type="evidence" value="ECO:0007669"/>
    <property type="project" value="InterPro"/>
</dbReference>
<dbReference type="InterPro" id="IPR012340">
    <property type="entry name" value="NA-bd_OB-fold"/>
</dbReference>
<dbReference type="OrthoDB" id="398924at2"/>
<evidence type="ECO:0000313" key="2">
    <source>
        <dbReference type="EMBL" id="VEU75274.1"/>
    </source>
</evidence>
<dbReference type="SUPFAM" id="SSF50249">
    <property type="entry name" value="Nucleic acid-binding proteins"/>
    <property type="match status" value="1"/>
</dbReference>
<keyword evidence="3" id="KW-1185">Reference proteome</keyword>
<protein>
    <submittedName>
        <fullName evidence="2">30S ribosomal protein s1</fullName>
    </submittedName>
</protein>
<organism evidence="2 3">
    <name type="scientific">Mycoplasmopsis maculosa</name>
    <dbReference type="NCBI Taxonomy" id="114885"/>
    <lineage>
        <taxon>Bacteria</taxon>
        <taxon>Bacillati</taxon>
        <taxon>Mycoplasmatota</taxon>
        <taxon>Mycoplasmoidales</taxon>
        <taxon>Metamycoplasmataceae</taxon>
        <taxon>Mycoplasmopsis</taxon>
    </lineage>
</organism>
<dbReference type="GO" id="GO:0005840">
    <property type="term" value="C:ribosome"/>
    <property type="evidence" value="ECO:0007669"/>
    <property type="project" value="UniProtKB-KW"/>
</dbReference>